<name>A0A4R5E129_9BACT</name>
<feature type="chain" id="PRO_5020532998" description="Leucine-binding protein domain-containing protein" evidence="1">
    <location>
        <begin position="22"/>
        <end position="573"/>
    </location>
</feature>
<dbReference type="CDD" id="cd06268">
    <property type="entry name" value="PBP1_ABC_transporter_LIVBP-like"/>
    <property type="match status" value="1"/>
</dbReference>
<evidence type="ECO:0008006" key="4">
    <source>
        <dbReference type="Google" id="ProtNLM"/>
    </source>
</evidence>
<sequence length="573" mass="65072">MKLRFFLILIIQVSLVAYLHAQTITQFEGKYKAGVNDYKQQRYAAAMEKLSPLTIASSNASYSTLAPYAHYYYALSAYQLKRYRESRQMLLQLQSRYPGWNKINDVYYLLGANNLATGQLKEAMENLSRIKDSSLAKDVQDLKQYHFNALNDLAKLKDLQRQYPTDRDVAVVLVQQVEGAASSTQTDIQYAQQLEKQFKISTKEKAVVAEDKPKSTIPKNDNQWKKGYLEVSVLLPFRLDEFSASKRRTNQFAYDYYIGLTMAKEKLSSEGININLWAYDISNDPKPMSVVAENASFRKSDLVIGPLYAGTFDVAAQYIGGSNAVMLNPLSADAGLLKTGSNVYLAHPGIPFQMQKAAQWMKTVAYGPSAAIYYGGTSKDSSMAFTYADEWKSKGGKIIEMVKIRSDREWLESKISLFETTKPSHIALFSTEAGTGPMLIEVVNGRKLNTTPILATSTSFNMQQSRVSKYGTRLYLLETDYVDREKEGIREFQKNYWNLNNTFPSVYSYQGYDQLLFFGRMMSQYKDGLSRGLEIRKHVDEDYLLSGFDYTKSHDNQITPVLKYSGSKWVPVN</sequence>
<feature type="signal peptide" evidence="1">
    <location>
        <begin position="1"/>
        <end position="21"/>
    </location>
</feature>
<dbReference type="OrthoDB" id="1490998at2"/>
<dbReference type="SUPFAM" id="SSF48452">
    <property type="entry name" value="TPR-like"/>
    <property type="match status" value="1"/>
</dbReference>
<reference evidence="2 3" key="1">
    <citation type="submission" date="2019-03" db="EMBL/GenBank/DDBJ databases">
        <title>Dyadobacter AR-3-6 sp. nov., isolated from arctic soil.</title>
        <authorList>
            <person name="Chaudhary D.K."/>
        </authorList>
    </citation>
    <scope>NUCLEOTIDE SEQUENCE [LARGE SCALE GENOMIC DNA]</scope>
    <source>
        <strain evidence="2 3">AR-3-6</strain>
    </source>
</reference>
<comment type="caution">
    <text evidence="2">The sequence shown here is derived from an EMBL/GenBank/DDBJ whole genome shotgun (WGS) entry which is preliminary data.</text>
</comment>
<accession>A0A4R5E129</accession>
<organism evidence="2 3">
    <name type="scientific">Dyadobacter psychrotolerans</name>
    <dbReference type="NCBI Taxonomy" id="2541721"/>
    <lineage>
        <taxon>Bacteria</taxon>
        <taxon>Pseudomonadati</taxon>
        <taxon>Bacteroidota</taxon>
        <taxon>Cytophagia</taxon>
        <taxon>Cytophagales</taxon>
        <taxon>Spirosomataceae</taxon>
        <taxon>Dyadobacter</taxon>
    </lineage>
</organism>
<proteinExistence type="predicted"/>
<gene>
    <name evidence="2" type="ORF">E0F88_06805</name>
</gene>
<dbReference type="Gene3D" id="3.40.50.2300">
    <property type="match status" value="2"/>
</dbReference>
<protein>
    <recommendedName>
        <fullName evidence="4">Leucine-binding protein domain-containing protein</fullName>
    </recommendedName>
</protein>
<evidence type="ECO:0000313" key="3">
    <source>
        <dbReference type="Proteomes" id="UP000294850"/>
    </source>
</evidence>
<evidence type="ECO:0000256" key="1">
    <source>
        <dbReference type="SAM" id="SignalP"/>
    </source>
</evidence>
<dbReference type="AlphaFoldDB" id="A0A4R5E129"/>
<dbReference type="InterPro" id="IPR028082">
    <property type="entry name" value="Peripla_BP_I"/>
</dbReference>
<evidence type="ECO:0000313" key="2">
    <source>
        <dbReference type="EMBL" id="TDE17595.1"/>
    </source>
</evidence>
<dbReference type="InterPro" id="IPR011990">
    <property type="entry name" value="TPR-like_helical_dom_sf"/>
</dbReference>
<dbReference type="EMBL" id="SMFL01000002">
    <property type="protein sequence ID" value="TDE17595.1"/>
    <property type="molecule type" value="Genomic_DNA"/>
</dbReference>
<dbReference type="Proteomes" id="UP000294850">
    <property type="component" value="Unassembled WGS sequence"/>
</dbReference>
<keyword evidence="1" id="KW-0732">Signal</keyword>
<keyword evidence="3" id="KW-1185">Reference proteome</keyword>
<dbReference type="Gene3D" id="1.25.40.10">
    <property type="entry name" value="Tetratricopeptide repeat domain"/>
    <property type="match status" value="1"/>
</dbReference>
<dbReference type="SUPFAM" id="SSF53822">
    <property type="entry name" value="Periplasmic binding protein-like I"/>
    <property type="match status" value="1"/>
</dbReference>